<dbReference type="GO" id="GO:0032040">
    <property type="term" value="C:small-subunit processome"/>
    <property type="evidence" value="ECO:0007669"/>
    <property type="project" value="InterPro"/>
</dbReference>
<evidence type="ECO:0000313" key="1">
    <source>
        <dbReference type="EMBL" id="KAF0918774.1"/>
    </source>
</evidence>
<dbReference type="PANTHER" id="PTHR10894">
    <property type="entry name" value="NUCLEOLAR PROTEIN 5 NUCLEOLAR PROTEIN NOP5 NOP58"/>
    <property type="match status" value="1"/>
</dbReference>
<evidence type="ECO:0000313" key="2">
    <source>
        <dbReference type="Proteomes" id="UP000479710"/>
    </source>
</evidence>
<dbReference type="GO" id="GO:0030515">
    <property type="term" value="F:snoRNA binding"/>
    <property type="evidence" value="ECO:0007669"/>
    <property type="project" value="InterPro"/>
</dbReference>
<protein>
    <submittedName>
        <fullName evidence="1">Uncharacterized protein</fullName>
    </submittedName>
</protein>
<organism evidence="1 2">
    <name type="scientific">Oryza meyeriana var. granulata</name>
    <dbReference type="NCBI Taxonomy" id="110450"/>
    <lineage>
        <taxon>Eukaryota</taxon>
        <taxon>Viridiplantae</taxon>
        <taxon>Streptophyta</taxon>
        <taxon>Embryophyta</taxon>
        <taxon>Tracheophyta</taxon>
        <taxon>Spermatophyta</taxon>
        <taxon>Magnoliopsida</taxon>
        <taxon>Liliopsida</taxon>
        <taxon>Poales</taxon>
        <taxon>Poaceae</taxon>
        <taxon>BOP clade</taxon>
        <taxon>Oryzoideae</taxon>
        <taxon>Oryzeae</taxon>
        <taxon>Oryzinae</taxon>
        <taxon>Oryza</taxon>
        <taxon>Oryza meyeriana</taxon>
    </lineage>
</organism>
<dbReference type="AlphaFoldDB" id="A0A6G1E2Y3"/>
<dbReference type="Proteomes" id="UP000479710">
    <property type="component" value="Unassembled WGS sequence"/>
</dbReference>
<dbReference type="OrthoDB" id="593392at2759"/>
<dbReference type="InterPro" id="IPR045056">
    <property type="entry name" value="Nop56/Nop58"/>
</dbReference>
<dbReference type="PANTHER" id="PTHR10894:SF24">
    <property type="entry name" value="OS02G0511800 PROTEIN"/>
    <property type="match status" value="1"/>
</dbReference>
<accession>A0A6G1E2Y3</accession>
<keyword evidence="2" id="KW-1185">Reference proteome</keyword>
<gene>
    <name evidence="1" type="ORF">E2562_026155</name>
</gene>
<dbReference type="GO" id="GO:0031428">
    <property type="term" value="C:box C/D methylation guide snoRNP complex"/>
    <property type="evidence" value="ECO:0007669"/>
    <property type="project" value="InterPro"/>
</dbReference>
<dbReference type="EMBL" id="SPHZ02000005">
    <property type="protein sequence ID" value="KAF0918774.1"/>
    <property type="molecule type" value="Genomic_DNA"/>
</dbReference>
<name>A0A6G1E2Y3_9ORYZ</name>
<proteinExistence type="predicted"/>
<sequence>MAQPAPATSFAGTGDAPAACSTSITDDLSGEAPRRALFGALVGLPAHNHDIWRDLTDFGTEPSAWLNEFQSFEDKSGAINLDTGKTCLYDEAVMELMWGLKNLMRSLVPKEKSQLTKEERLQMSQGLNILLKRYGFDVKPEMVNDRIIEAACWLYDCNYCEKIHSKTLRRIGKLLKDISNIDTRDWDLLKFAIALMTLCPTMDYTIGDYQKMFSIVELSKLVVDKHK</sequence>
<comment type="caution">
    <text evidence="1">The sequence shown here is derived from an EMBL/GenBank/DDBJ whole genome shotgun (WGS) entry which is preliminary data.</text>
</comment>
<reference evidence="1 2" key="1">
    <citation type="submission" date="2019-11" db="EMBL/GenBank/DDBJ databases">
        <title>Whole genome sequence of Oryza granulata.</title>
        <authorList>
            <person name="Li W."/>
        </authorList>
    </citation>
    <scope>NUCLEOTIDE SEQUENCE [LARGE SCALE GENOMIC DNA]</scope>
    <source>
        <strain evidence="2">cv. Menghai</strain>
        <tissue evidence="1">Leaf</tissue>
    </source>
</reference>